<proteinExistence type="predicted"/>
<comment type="caution">
    <text evidence="1">The sequence shown here is derived from an EMBL/GenBank/DDBJ whole genome shotgun (WGS) entry which is preliminary data.</text>
</comment>
<evidence type="ECO:0000313" key="2">
    <source>
        <dbReference type="Proteomes" id="UP000050902"/>
    </source>
</evidence>
<dbReference type="Proteomes" id="UP000050902">
    <property type="component" value="Unassembled WGS sequence"/>
</dbReference>
<protein>
    <submittedName>
        <fullName evidence="1">Uncharacterized protein</fullName>
    </submittedName>
</protein>
<dbReference type="RefSeq" id="WP_057505387.1">
    <property type="nucleotide sequence ID" value="NZ_LDJG01000036.1"/>
</dbReference>
<organism evidence="1 2">
    <name type="scientific">Stenotrophomonas nitritireducens</name>
    <dbReference type="NCBI Taxonomy" id="83617"/>
    <lineage>
        <taxon>Bacteria</taxon>
        <taxon>Pseudomonadati</taxon>
        <taxon>Pseudomonadota</taxon>
        <taxon>Gammaproteobacteria</taxon>
        <taxon>Lysobacterales</taxon>
        <taxon>Lysobacteraceae</taxon>
        <taxon>Stenotrophomonas</taxon>
    </lineage>
</organism>
<sequence length="66" mass="7508">MLGAPEQLDIFGYRTRRLAEINRVAADAARVAYNFPPSVRDERVRFYLAEAERYEALVAKCTPSMA</sequence>
<reference evidence="1 2" key="1">
    <citation type="submission" date="2015-05" db="EMBL/GenBank/DDBJ databases">
        <title>Genome sequencing and analysis of members of genus Stenotrophomonas.</title>
        <authorList>
            <person name="Patil P.P."/>
            <person name="Midha S."/>
            <person name="Patil P.B."/>
        </authorList>
    </citation>
    <scope>NUCLEOTIDE SEQUENCE [LARGE SCALE GENOMIC DNA]</scope>
    <source>
        <strain evidence="1 2">DSM 12575</strain>
    </source>
</reference>
<dbReference type="EMBL" id="LDJG01000036">
    <property type="protein sequence ID" value="KRG54082.1"/>
    <property type="molecule type" value="Genomic_DNA"/>
</dbReference>
<evidence type="ECO:0000313" key="1">
    <source>
        <dbReference type="EMBL" id="KRG54082.1"/>
    </source>
</evidence>
<accession>A0ABR5NFN6</accession>
<keyword evidence="2" id="KW-1185">Reference proteome</keyword>
<gene>
    <name evidence="1" type="ORF">ABB22_16805</name>
</gene>
<name>A0ABR5NFN6_9GAMM</name>